<dbReference type="PANTHER" id="PTHR42200:SF2">
    <property type="entry name" value="ARCHAEAL FLAGELLA-RELATED PROTEIN F"/>
    <property type="match status" value="1"/>
</dbReference>
<dbReference type="PATRIC" id="fig|523841.21.peg.884"/>
<dbReference type="Proteomes" id="UP000027075">
    <property type="component" value="Chromosome"/>
</dbReference>
<dbReference type="InterPro" id="IPR002774">
    <property type="entry name" value="Flagellin_arc-type"/>
</dbReference>
<evidence type="ECO:0000313" key="8">
    <source>
        <dbReference type="Proteomes" id="UP000299011"/>
    </source>
</evidence>
<evidence type="ECO:0000313" key="7">
    <source>
        <dbReference type="Proteomes" id="UP000027075"/>
    </source>
</evidence>
<reference evidence="4 8" key="6">
    <citation type="submission" date="2019-04" db="EMBL/GenBank/DDBJ databases">
        <title>Methylomes of two halophilic Archaea, Haloarcula marismortui and Haloferax mediterranei.</title>
        <authorList>
            <person name="DasSarma S."/>
            <person name="DasSarma P."/>
            <person name="DasSarma S."/>
            <person name="Fomenkov A."/>
            <person name="Vincze T."/>
            <person name="Anton B.P."/>
            <person name="Roberts R.J."/>
        </authorList>
    </citation>
    <scope>NUCLEOTIDE SEQUENCE [LARGE SCALE GENOMIC DNA]</scope>
    <source>
        <strain evidence="4">ATCC 33500</strain>
        <strain evidence="8">ATCC 33500 / DSM 1411 / JCM 8866 / NBRC 14739 / NCIMB 2177 / R-4</strain>
    </source>
</reference>
<dbReference type="eggNOG" id="arCOG01824">
    <property type="taxonomic scope" value="Archaea"/>
</dbReference>
<dbReference type="Proteomes" id="UP000011603">
    <property type="component" value="Unassembled WGS sequence"/>
</dbReference>
<proteinExistence type="predicted"/>
<dbReference type="EMBL" id="CP039139">
    <property type="protein sequence ID" value="QCQ75422.1"/>
    <property type="molecule type" value="Genomic_DNA"/>
</dbReference>
<evidence type="ECO:0000313" key="3">
    <source>
        <dbReference type="EMBL" id="EMA03205.1"/>
    </source>
</evidence>
<sequence length="145" mass="14978">MGFGVSGSTAIIFLGVLIATGTLYTATSNATENVLEAQDADAEQALERTNTEISIAEASYDSGTSNLTVNVTNNGSETLSVNETTLLADNAHVKVPNENSTVEGDTTTDLWFAGENLTIEVGFDSAPSRVKVVTGTGVAATEEVS</sequence>
<organism evidence="1 5">
    <name type="scientific">Haloferax mediterranei (strain ATCC 33500 / DSM 1411 / JCM 8866 / NBRC 14739 / NCIMB 2177 / R-4)</name>
    <name type="common">Halobacterium mediterranei</name>
    <dbReference type="NCBI Taxonomy" id="523841"/>
    <lineage>
        <taxon>Archaea</taxon>
        <taxon>Methanobacteriati</taxon>
        <taxon>Methanobacteriota</taxon>
        <taxon>Stenosarchaea group</taxon>
        <taxon>Halobacteria</taxon>
        <taxon>Halobacteriales</taxon>
        <taxon>Haloferacaceae</taxon>
        <taxon>Haloferax</taxon>
    </lineage>
</organism>
<evidence type="ECO:0000313" key="4">
    <source>
        <dbReference type="EMBL" id="QCQ75422.1"/>
    </source>
</evidence>
<dbReference type="HOGENOM" id="CLU_145174_0_0_2"/>
<dbReference type="Proteomes" id="UP000299011">
    <property type="component" value="Chromosome"/>
</dbReference>
<evidence type="ECO:0000313" key="5">
    <source>
        <dbReference type="Proteomes" id="UP000006469"/>
    </source>
</evidence>
<name>I3R3X7_HALMT</name>
<dbReference type="GeneID" id="40156577"/>
<dbReference type="EMBL" id="CP007551">
    <property type="protein sequence ID" value="AHZ21701.1"/>
    <property type="molecule type" value="Genomic_DNA"/>
</dbReference>
<dbReference type="PaxDb" id="523841-HFX_1224"/>
<reference evidence="1" key="1">
    <citation type="journal article" date="2012" name="Appl. Environ. Microbiol.">
        <title>Identification of the haloarchaeal phasin (PhaP) that functions in polyhydroxyalkanoate accumulation and granule formation in Haloferax mediterranei.</title>
        <authorList>
            <person name="Cai S."/>
            <person name="Cai L."/>
            <person name="Liu H."/>
            <person name="Liu X."/>
            <person name="Han J."/>
            <person name="Zhou J."/>
            <person name="Xiang H."/>
        </authorList>
    </citation>
    <scope>NUCLEOTIDE SEQUENCE</scope>
    <source>
        <strain evidence="1">CGMCC 1.2087</strain>
    </source>
</reference>
<reference evidence="1 5" key="2">
    <citation type="journal article" date="2012" name="J. Bacteriol.">
        <title>Complete genome sequence of the metabolically versatile halophilic archaeon Haloferax mediterranei, a poly(3-hydroxybutyrate-co-3-hydroxyvalerate) producer.</title>
        <authorList>
            <person name="Han J."/>
            <person name="Zhang F."/>
            <person name="Hou J."/>
            <person name="Liu X."/>
            <person name="Li M."/>
            <person name="Liu H."/>
            <person name="Cai L."/>
            <person name="Zhang B."/>
            <person name="Chen Y."/>
            <person name="Zhou J."/>
            <person name="Hu S."/>
            <person name="Xiang H."/>
        </authorList>
    </citation>
    <scope>NUCLEOTIDE SEQUENCE [LARGE SCALE GENOMIC DNA]</scope>
    <source>
        <strain evidence="5">ATCC 33500 / DSM 1411 / JCM 8866 / NBRC 14739 / NCIMB 2177 / R-4</strain>
        <strain evidence="1">CGMCC 1.2087</strain>
    </source>
</reference>
<dbReference type="RefSeq" id="WP_004572452.1">
    <property type="nucleotide sequence ID" value="NC_017941.2"/>
</dbReference>
<dbReference type="PANTHER" id="PTHR42200">
    <property type="entry name" value="ARCHAEAL FLAGELLA-RELATED PROTEIN F-RELATED"/>
    <property type="match status" value="1"/>
</dbReference>
<reference evidence="2 7" key="4">
    <citation type="submission" date="2014-04" db="EMBL/GenBank/DDBJ databases">
        <title>Transcriptional profiles of Haloferax mediterranei on the basis of nitrogen availability.</title>
        <authorList>
            <person name="Bautista V."/>
        </authorList>
    </citation>
    <scope>NUCLEOTIDE SEQUENCE [LARGE SCALE GENOMIC DNA]</scope>
    <source>
        <strain evidence="2">ATCC 33500</strain>
        <strain evidence="7">ATCC 33500 / DSM 1411 / JCM 8866 / NBRC 14739 / NCIMB 2177 / R-4</strain>
    </source>
</reference>
<dbReference type="STRING" id="523841.HFX_1224"/>
<reference evidence="3 6" key="3">
    <citation type="journal article" date="2014" name="PLoS Genet.">
        <title>Phylogenetically driven sequencing of extremely halophilic archaea reveals strategies for static and dynamic osmo-response.</title>
        <authorList>
            <person name="Becker E.A."/>
            <person name="Seitzer P.M."/>
            <person name="Tritt A."/>
            <person name="Larsen D."/>
            <person name="Krusor M."/>
            <person name="Yao A.I."/>
            <person name="Wu D."/>
            <person name="Madern D."/>
            <person name="Eisen J.A."/>
            <person name="Darling A.E."/>
            <person name="Facciotti M.T."/>
        </authorList>
    </citation>
    <scope>NUCLEOTIDE SEQUENCE [LARGE SCALE GENOMIC DNA]</scope>
    <source>
        <strain evidence="3">ATCC 33500</strain>
        <strain evidence="6">ATCC 33500 / DSM 1411 / JCM 8866 / NBRC 14739 / NCIMB 2177 / R-4</strain>
    </source>
</reference>
<dbReference type="GO" id="GO:0005198">
    <property type="term" value="F:structural molecule activity"/>
    <property type="evidence" value="ECO:0007669"/>
    <property type="project" value="InterPro"/>
</dbReference>
<evidence type="ECO:0000313" key="2">
    <source>
        <dbReference type="EMBL" id="AHZ21701.1"/>
    </source>
</evidence>
<dbReference type="AlphaFoldDB" id="I3R3X7"/>
<accession>I3R3X7</accession>
<reference evidence="1" key="5">
    <citation type="submission" date="2014-05" db="EMBL/GenBank/DDBJ databases">
        <authorList>
            <person name="Wang L."/>
            <person name="Yang H."/>
            <person name="Xiang H."/>
        </authorList>
    </citation>
    <scope>NUCLEOTIDE SEQUENCE</scope>
    <source>
        <strain evidence="1">CGMCC 1.2087</strain>
    </source>
</reference>
<dbReference type="Proteomes" id="UP000006469">
    <property type="component" value="Chromosome"/>
</dbReference>
<evidence type="ECO:0000313" key="1">
    <source>
        <dbReference type="EMBL" id="AFK18937.1"/>
    </source>
</evidence>
<dbReference type="GO" id="GO:0097588">
    <property type="term" value="P:archaeal or bacterial-type flagellum-dependent cell motility"/>
    <property type="evidence" value="ECO:0007669"/>
    <property type="project" value="InterPro"/>
</dbReference>
<gene>
    <name evidence="1" type="primary">flaF</name>
    <name evidence="1" type="ordered locus">HFX_1224</name>
    <name evidence="2" type="ORF">BM92_03080</name>
    <name evidence="3" type="ORF">C439_04385</name>
    <name evidence="4" type="ORF">E6P09_09130</name>
</gene>
<dbReference type="EMBL" id="AOLO01000006">
    <property type="protein sequence ID" value="EMA03205.1"/>
    <property type="molecule type" value="Genomic_DNA"/>
</dbReference>
<dbReference type="KEGG" id="hme:HFX_1224"/>
<protein>
    <submittedName>
        <fullName evidence="1 2">Fla cluster protein FlaF</fullName>
    </submittedName>
</protein>
<evidence type="ECO:0000313" key="6">
    <source>
        <dbReference type="Proteomes" id="UP000011603"/>
    </source>
</evidence>
<dbReference type="EMBL" id="CP001868">
    <property type="protein sequence ID" value="AFK18937.1"/>
    <property type="molecule type" value="Genomic_DNA"/>
</dbReference>
<keyword evidence="6" id="KW-1185">Reference proteome</keyword>
<dbReference type="OrthoDB" id="62189at2157"/>
<dbReference type="Pfam" id="PF01917">
    <property type="entry name" value="Flagellin_arch-type"/>
    <property type="match status" value="1"/>
</dbReference>